<evidence type="ECO:0008006" key="4">
    <source>
        <dbReference type="Google" id="ProtNLM"/>
    </source>
</evidence>
<proteinExistence type="predicted"/>
<protein>
    <recommendedName>
        <fullName evidence="4">Kazal-like domain-containing protein</fullName>
    </recommendedName>
</protein>
<dbReference type="AlphaFoldDB" id="A0AAG5D0G4"/>
<dbReference type="EnsemblMetazoa" id="ENSAATROPT004670">
    <property type="protein sequence ID" value="ENSAATROPP004475"/>
    <property type="gene ID" value="ENSAATROPG003720"/>
</dbReference>
<evidence type="ECO:0000313" key="3">
    <source>
        <dbReference type="Proteomes" id="UP000075880"/>
    </source>
</evidence>
<keyword evidence="3" id="KW-1185">Reference proteome</keyword>
<keyword evidence="1" id="KW-0732">Signal</keyword>
<accession>A0AAG5D0G4</accession>
<evidence type="ECO:0000256" key="1">
    <source>
        <dbReference type="SAM" id="SignalP"/>
    </source>
</evidence>
<reference evidence="2" key="1">
    <citation type="submission" date="2024-04" db="UniProtKB">
        <authorList>
            <consortium name="EnsemblMetazoa"/>
        </authorList>
    </citation>
    <scope>IDENTIFICATION</scope>
    <source>
        <strain evidence="2">EBRO</strain>
    </source>
</reference>
<sequence length="61" mass="6694">MRLLWFFLFLLALVGTGAFGESTCPPNFEPREGKCVTPRPVHGTCREGSSYNVGLNMCVAD</sequence>
<name>A0AAG5D0G4_ANOAO</name>
<dbReference type="Proteomes" id="UP000075880">
    <property type="component" value="Unassembled WGS sequence"/>
</dbReference>
<evidence type="ECO:0000313" key="2">
    <source>
        <dbReference type="EnsemblMetazoa" id="ENSAATROPP004475"/>
    </source>
</evidence>
<feature type="signal peptide" evidence="1">
    <location>
        <begin position="1"/>
        <end position="20"/>
    </location>
</feature>
<feature type="chain" id="PRO_5042581249" description="Kazal-like domain-containing protein" evidence="1">
    <location>
        <begin position="21"/>
        <end position="61"/>
    </location>
</feature>
<organism evidence="2 3">
    <name type="scientific">Anopheles atroparvus</name>
    <name type="common">European mosquito</name>
    <dbReference type="NCBI Taxonomy" id="41427"/>
    <lineage>
        <taxon>Eukaryota</taxon>
        <taxon>Metazoa</taxon>
        <taxon>Ecdysozoa</taxon>
        <taxon>Arthropoda</taxon>
        <taxon>Hexapoda</taxon>
        <taxon>Insecta</taxon>
        <taxon>Pterygota</taxon>
        <taxon>Neoptera</taxon>
        <taxon>Endopterygota</taxon>
        <taxon>Diptera</taxon>
        <taxon>Nematocera</taxon>
        <taxon>Culicoidea</taxon>
        <taxon>Culicidae</taxon>
        <taxon>Anophelinae</taxon>
        <taxon>Anopheles</taxon>
    </lineage>
</organism>